<reference evidence="1" key="1">
    <citation type="submission" date="2024-06" db="EMBL/GenBank/DDBJ databases">
        <title>Complete genome of Salinicola endophyticus HNIBRBA4755.</title>
        <authorList>
            <person name="Shin S.Y."/>
            <person name="Kang H."/>
            <person name="Song J."/>
        </authorList>
    </citation>
    <scope>NUCLEOTIDE SEQUENCE</scope>
    <source>
        <strain evidence="1">HNIBRBA4755</strain>
    </source>
</reference>
<gene>
    <name evidence="1" type="ORF">ABV408_06630</name>
</gene>
<sequence length="63" mass="7153">MPHHKSVSVDIDPDTQRLLEAVRQQQGLDTLDQAAEFLTRLRMRKAARRAAGPRHLAPVRGNR</sequence>
<name>A0AB74UA48_9GAMM</name>
<dbReference type="EMBL" id="CP159578">
    <property type="protein sequence ID" value="XCJ80857.1"/>
    <property type="molecule type" value="Genomic_DNA"/>
</dbReference>
<evidence type="ECO:0000313" key="1">
    <source>
        <dbReference type="EMBL" id="XCJ80857.1"/>
    </source>
</evidence>
<proteinExistence type="predicted"/>
<dbReference type="AlphaFoldDB" id="A0AB74UA48"/>
<protein>
    <submittedName>
        <fullName evidence="1">Uncharacterized protein</fullName>
    </submittedName>
</protein>
<organism evidence="1">
    <name type="scientific">Salinicola endophyticus</name>
    <dbReference type="NCBI Taxonomy" id="1949083"/>
    <lineage>
        <taxon>Bacteria</taxon>
        <taxon>Pseudomonadati</taxon>
        <taxon>Pseudomonadota</taxon>
        <taxon>Gammaproteobacteria</taxon>
        <taxon>Oceanospirillales</taxon>
        <taxon>Halomonadaceae</taxon>
        <taxon>Salinicola</taxon>
    </lineage>
</organism>
<accession>A0AB74UA48</accession>
<dbReference type="RefSeq" id="WP_353981666.1">
    <property type="nucleotide sequence ID" value="NZ_CP159578.1"/>
</dbReference>